<accession>A0A381PBG9</accession>
<evidence type="ECO:0000313" key="2">
    <source>
        <dbReference type="EMBL" id="SUZ63549.1"/>
    </source>
</evidence>
<feature type="transmembrane region" description="Helical" evidence="1">
    <location>
        <begin position="21"/>
        <end position="38"/>
    </location>
</feature>
<dbReference type="AlphaFoldDB" id="A0A381PBG9"/>
<protein>
    <submittedName>
        <fullName evidence="2">Uncharacterized protein</fullName>
    </submittedName>
</protein>
<proteinExistence type="predicted"/>
<name>A0A381PBG9_9ZZZZ</name>
<keyword evidence="1" id="KW-0472">Membrane</keyword>
<evidence type="ECO:0000256" key="1">
    <source>
        <dbReference type="SAM" id="Phobius"/>
    </source>
</evidence>
<reference evidence="2" key="1">
    <citation type="submission" date="2018-05" db="EMBL/GenBank/DDBJ databases">
        <authorList>
            <person name="Lanie J.A."/>
            <person name="Ng W.-L."/>
            <person name="Kazmierczak K.M."/>
            <person name="Andrzejewski T.M."/>
            <person name="Davidsen T.M."/>
            <person name="Wayne K.J."/>
            <person name="Tettelin H."/>
            <person name="Glass J.I."/>
            <person name="Rusch D."/>
            <person name="Podicherti R."/>
            <person name="Tsui H.-C.T."/>
            <person name="Winkler M.E."/>
        </authorList>
    </citation>
    <scope>NUCLEOTIDE SEQUENCE</scope>
</reference>
<gene>
    <name evidence="2" type="ORF">METZ01_LOCUS16403</name>
</gene>
<keyword evidence="1" id="KW-1133">Transmembrane helix</keyword>
<organism evidence="2">
    <name type="scientific">marine metagenome</name>
    <dbReference type="NCBI Taxonomy" id="408172"/>
    <lineage>
        <taxon>unclassified sequences</taxon>
        <taxon>metagenomes</taxon>
        <taxon>ecological metagenomes</taxon>
    </lineage>
</organism>
<keyword evidence="1" id="KW-0812">Transmembrane</keyword>
<dbReference type="EMBL" id="UINC01000918">
    <property type="protein sequence ID" value="SUZ63549.1"/>
    <property type="molecule type" value="Genomic_DNA"/>
</dbReference>
<sequence>MIIIISGFVIGIRLRNMDIELSSLVIGAVIFYMANLFLDKSN</sequence>